<dbReference type="Proteomes" id="UP000515909">
    <property type="component" value="Chromosome"/>
</dbReference>
<evidence type="ECO:0000313" key="1">
    <source>
        <dbReference type="EMBL" id="QNK41040.1"/>
    </source>
</evidence>
<protein>
    <recommendedName>
        <fullName evidence="3">Transposase</fullName>
    </recommendedName>
</protein>
<dbReference type="NCBIfam" id="NF047593">
    <property type="entry name" value="IS66_ISAeme5_TnpA"/>
    <property type="match status" value="1"/>
</dbReference>
<dbReference type="KEGG" id="cfem:HCR03_01600"/>
<dbReference type="EMBL" id="CP060286">
    <property type="protein sequence ID" value="QNK41040.1"/>
    <property type="molecule type" value="Genomic_DNA"/>
</dbReference>
<sequence length="116" mass="12975">MNMREMAQEVRLANWAGIVRARRDSGLSVRCYCQEQGINEKTYYYWQRRLGQAACEWLASEDMPSQKESPVFAALTMPSSRDSGSIVIRLNGAEIEIGGEANLSAVETVLKVLRGC</sequence>
<organism evidence="1 2">
    <name type="scientific">Caproicibacter fermentans</name>
    <dbReference type="NCBI Taxonomy" id="2576756"/>
    <lineage>
        <taxon>Bacteria</taxon>
        <taxon>Bacillati</taxon>
        <taxon>Bacillota</taxon>
        <taxon>Clostridia</taxon>
        <taxon>Eubacteriales</taxon>
        <taxon>Acutalibacteraceae</taxon>
        <taxon>Caproicibacter</taxon>
    </lineage>
</organism>
<accession>A0A7G8TBP9</accession>
<dbReference type="RefSeq" id="WP_187036395.1">
    <property type="nucleotide sequence ID" value="NZ_CP060286.1"/>
</dbReference>
<proteinExistence type="predicted"/>
<dbReference type="AlphaFoldDB" id="A0A7G8TBP9"/>
<evidence type="ECO:0000313" key="2">
    <source>
        <dbReference type="Proteomes" id="UP000515909"/>
    </source>
</evidence>
<gene>
    <name evidence="1" type="ORF">HCR03_01600</name>
</gene>
<evidence type="ECO:0008006" key="3">
    <source>
        <dbReference type="Google" id="ProtNLM"/>
    </source>
</evidence>
<name>A0A7G8TBP9_9FIRM</name>
<reference evidence="1 2" key="1">
    <citation type="submission" date="2020-08" db="EMBL/GenBank/DDBJ databases">
        <title>The isolate Caproiciproducens sp. 7D4C2 produces n-caproate at mildly acidic conditions from hexoses: genome and rBOX comparison with related strains and chain-elongating bacteria.</title>
        <authorList>
            <person name="Esquivel-Elizondo S."/>
            <person name="Bagci C."/>
            <person name="Temovska M."/>
            <person name="Jeon B.S."/>
            <person name="Bessarab I."/>
            <person name="Williams R.B.H."/>
            <person name="Huson D.H."/>
            <person name="Angenent L.T."/>
        </authorList>
    </citation>
    <scope>NUCLEOTIDE SEQUENCE [LARGE SCALE GENOMIC DNA]</scope>
    <source>
        <strain evidence="1 2">7D4C2</strain>
    </source>
</reference>